<dbReference type="GO" id="GO:0016020">
    <property type="term" value="C:membrane"/>
    <property type="evidence" value="ECO:0007669"/>
    <property type="project" value="GOC"/>
</dbReference>
<dbReference type="GO" id="GO:0008758">
    <property type="term" value="F:UDP-2,3-diacylglucosamine hydrolase activity"/>
    <property type="evidence" value="ECO:0007669"/>
    <property type="project" value="TreeGrafter"/>
</dbReference>
<dbReference type="InterPro" id="IPR051158">
    <property type="entry name" value="Metallophosphoesterase_sf"/>
</dbReference>
<protein>
    <submittedName>
        <fullName evidence="2">Metallophosphoesterase</fullName>
    </submittedName>
</protein>
<dbReference type="OrthoDB" id="9780884at2"/>
<dbReference type="RefSeq" id="WP_047940345.1">
    <property type="nucleotide sequence ID" value="NZ_JARTLH010000026.1"/>
</dbReference>
<dbReference type="AlphaFoldDB" id="A0A0J1LFH9"/>
<dbReference type="EMBL" id="LDPH01000002">
    <property type="protein sequence ID" value="KLV27790.1"/>
    <property type="molecule type" value="Genomic_DNA"/>
</dbReference>
<dbReference type="Gene3D" id="3.60.21.10">
    <property type="match status" value="1"/>
</dbReference>
<accession>A0A0J1LFH9</accession>
<dbReference type="InterPro" id="IPR029052">
    <property type="entry name" value="Metallo-depent_PP-like"/>
</dbReference>
<dbReference type="InterPro" id="IPR004843">
    <property type="entry name" value="Calcineurin-like_PHP"/>
</dbReference>
<evidence type="ECO:0000313" key="2">
    <source>
        <dbReference type="EMBL" id="KLV27790.1"/>
    </source>
</evidence>
<evidence type="ECO:0000313" key="3">
    <source>
        <dbReference type="Proteomes" id="UP000036045"/>
    </source>
</evidence>
<dbReference type="GO" id="GO:0009245">
    <property type="term" value="P:lipid A biosynthetic process"/>
    <property type="evidence" value="ECO:0007669"/>
    <property type="project" value="TreeGrafter"/>
</dbReference>
<name>A0A0J1LFH9_NIACI</name>
<dbReference type="PANTHER" id="PTHR31302:SF32">
    <property type="entry name" value="PHOSPHOESTERASE"/>
    <property type="match status" value="1"/>
</dbReference>
<dbReference type="PATRIC" id="fig|1397.4.peg.1755"/>
<keyword evidence="3" id="KW-1185">Reference proteome</keyword>
<sequence>MIYVLVGFVLLVLAGIAIILHMRKIANENHVKYEMFYFPNFPASFREITLFFISDIHRRSIDDSVINEAVDVAEIVIIGGDLLEKGVKLEKTRENLRKLKKIGPVYFVWGNNDYEIDRDVLETLLLDEDIILLNNKAITFQSADGESWSLLGIEDYSLEYDDLEKALEQVGNSDFKILVSHNPKIVEKMEEKEQISLVLSGHTHGGQIRILGFGPYELGGTKVVGNTTIFVSNGYGTTSIPLRLGAHPETHIIKIQHKQMDN</sequence>
<organism evidence="2 3">
    <name type="scientific">Niallia circulans</name>
    <name type="common">Bacillus circulans</name>
    <dbReference type="NCBI Taxonomy" id="1397"/>
    <lineage>
        <taxon>Bacteria</taxon>
        <taxon>Bacillati</taxon>
        <taxon>Bacillota</taxon>
        <taxon>Bacilli</taxon>
        <taxon>Bacillales</taxon>
        <taxon>Bacillaceae</taxon>
        <taxon>Niallia</taxon>
    </lineage>
</organism>
<comment type="caution">
    <text evidence="2">The sequence shown here is derived from an EMBL/GenBank/DDBJ whole genome shotgun (WGS) entry which is preliminary data.</text>
</comment>
<feature type="domain" description="Calcineurin-like phosphoesterase" evidence="1">
    <location>
        <begin position="50"/>
        <end position="205"/>
    </location>
</feature>
<dbReference type="Proteomes" id="UP000036045">
    <property type="component" value="Unassembled WGS sequence"/>
</dbReference>
<proteinExistence type="predicted"/>
<dbReference type="PANTHER" id="PTHR31302">
    <property type="entry name" value="TRANSMEMBRANE PROTEIN WITH METALLOPHOSPHOESTERASE DOMAIN-RELATED"/>
    <property type="match status" value="1"/>
</dbReference>
<dbReference type="Pfam" id="PF00149">
    <property type="entry name" value="Metallophos"/>
    <property type="match status" value="1"/>
</dbReference>
<reference evidence="2 3" key="1">
    <citation type="submission" date="2015-05" db="EMBL/GenBank/DDBJ databases">
        <title>Whole genome sequence and identification of bacterial endophytes from Costus igneus.</title>
        <authorList>
            <person name="Lee Y.P."/>
            <person name="Gan H.M."/>
            <person name="Eng W."/>
            <person name="Wheatley M.S."/>
            <person name="Caraballo A."/>
            <person name="Polter S."/>
            <person name="Savka M.A."/>
            <person name="Hudson A.O."/>
        </authorList>
    </citation>
    <scope>NUCLEOTIDE SEQUENCE [LARGE SCALE GENOMIC DNA]</scope>
    <source>
        <strain evidence="2 3">RIT379</strain>
    </source>
</reference>
<gene>
    <name evidence="2" type="ORF">ABW02_02500</name>
</gene>
<dbReference type="SUPFAM" id="SSF56300">
    <property type="entry name" value="Metallo-dependent phosphatases"/>
    <property type="match status" value="1"/>
</dbReference>
<evidence type="ECO:0000259" key="1">
    <source>
        <dbReference type="Pfam" id="PF00149"/>
    </source>
</evidence>